<dbReference type="Pfam" id="PF01507">
    <property type="entry name" value="PAPS_reduct"/>
    <property type="match status" value="1"/>
</dbReference>
<dbReference type="InterPro" id="IPR002500">
    <property type="entry name" value="PAPS_reduct_dom"/>
</dbReference>
<dbReference type="EMBL" id="LAZR01008239">
    <property type="protein sequence ID" value="KKM80062.1"/>
    <property type="molecule type" value="Genomic_DNA"/>
</dbReference>
<dbReference type="GO" id="GO:0003824">
    <property type="term" value="F:catalytic activity"/>
    <property type="evidence" value="ECO:0007669"/>
    <property type="project" value="InterPro"/>
</dbReference>
<dbReference type="PANTHER" id="PTHR43196:SF2">
    <property type="entry name" value="PHOSPHOADENOSINE PHOSPHOSULFATE REDUCTASE"/>
    <property type="match status" value="1"/>
</dbReference>
<protein>
    <recommendedName>
        <fullName evidence="1">Phosphoadenosine phosphosulphate reductase domain-containing protein</fullName>
    </recommendedName>
</protein>
<name>A0A0F9NFC2_9ZZZZ</name>
<dbReference type="InterPro" id="IPR050128">
    <property type="entry name" value="Sulfate_adenylyltrnsfr_sub2"/>
</dbReference>
<reference evidence="2" key="1">
    <citation type="journal article" date="2015" name="Nature">
        <title>Complex archaea that bridge the gap between prokaryotes and eukaryotes.</title>
        <authorList>
            <person name="Spang A."/>
            <person name="Saw J.H."/>
            <person name="Jorgensen S.L."/>
            <person name="Zaremba-Niedzwiedzka K."/>
            <person name="Martijn J."/>
            <person name="Lind A.E."/>
            <person name="van Eijk R."/>
            <person name="Schleper C."/>
            <person name="Guy L."/>
            <person name="Ettema T.J."/>
        </authorList>
    </citation>
    <scope>NUCLEOTIDE SEQUENCE</scope>
</reference>
<dbReference type="AlphaFoldDB" id="A0A0F9NFC2"/>
<accession>A0A0F9NFC2</accession>
<proteinExistence type="predicted"/>
<dbReference type="PANTHER" id="PTHR43196">
    <property type="entry name" value="SULFATE ADENYLYLTRANSFERASE SUBUNIT 2"/>
    <property type="match status" value="1"/>
</dbReference>
<evidence type="ECO:0000259" key="1">
    <source>
        <dbReference type="Pfam" id="PF01507"/>
    </source>
</evidence>
<sequence>MGLEQLEMETGLNKVDFSIKLLQTWEPKDGYYLAFSGGKDSVAIYDLAVKAGVKFDAHYCVSPIDPPQIYSFIKEQYPDVQWDIHARNFWKLVDKKGLPMRQRRWCCEIIKEAGGENRTVIVGNRRAEGANRSKQCYVENARNKKLNKILIRPILNFDDFDIWQYIRGNELPYCFLYDEGFKRLGCVLCPFSRDIEREERYFPKITNLWRLACGRLVEQTKARGYLDKRGNPVKNKFETKDEMYDWWTGRK</sequence>
<comment type="caution">
    <text evidence="2">The sequence shown here is derived from an EMBL/GenBank/DDBJ whole genome shotgun (WGS) entry which is preliminary data.</text>
</comment>
<dbReference type="SUPFAM" id="SSF52402">
    <property type="entry name" value="Adenine nucleotide alpha hydrolases-like"/>
    <property type="match status" value="1"/>
</dbReference>
<feature type="domain" description="Phosphoadenosine phosphosulphate reductase" evidence="1">
    <location>
        <begin position="32"/>
        <end position="190"/>
    </location>
</feature>
<organism evidence="2">
    <name type="scientific">marine sediment metagenome</name>
    <dbReference type="NCBI Taxonomy" id="412755"/>
    <lineage>
        <taxon>unclassified sequences</taxon>
        <taxon>metagenomes</taxon>
        <taxon>ecological metagenomes</taxon>
    </lineage>
</organism>
<evidence type="ECO:0000313" key="2">
    <source>
        <dbReference type="EMBL" id="KKM80062.1"/>
    </source>
</evidence>
<dbReference type="InterPro" id="IPR014729">
    <property type="entry name" value="Rossmann-like_a/b/a_fold"/>
</dbReference>
<dbReference type="Gene3D" id="3.40.50.620">
    <property type="entry name" value="HUPs"/>
    <property type="match status" value="1"/>
</dbReference>
<gene>
    <name evidence="2" type="ORF">LCGC14_1343640</name>
</gene>